<evidence type="ECO:0000313" key="2">
    <source>
        <dbReference type="EMBL" id="JAC28405.1"/>
    </source>
</evidence>
<feature type="region of interest" description="Disordered" evidence="1">
    <location>
        <begin position="1"/>
        <end position="89"/>
    </location>
</feature>
<feature type="compositionally biased region" description="Pro residues" evidence="1">
    <location>
        <begin position="16"/>
        <end position="29"/>
    </location>
</feature>
<feature type="compositionally biased region" description="Pro residues" evidence="1">
    <location>
        <begin position="52"/>
        <end position="61"/>
    </location>
</feature>
<protein>
    <submittedName>
        <fullName evidence="2">Protein diaphanous log 1</fullName>
    </submittedName>
</protein>
<dbReference type="EMBL" id="GBBM01007013">
    <property type="protein sequence ID" value="JAC28405.1"/>
    <property type="molecule type" value="mRNA"/>
</dbReference>
<evidence type="ECO:0000256" key="1">
    <source>
        <dbReference type="SAM" id="MobiDB-lite"/>
    </source>
</evidence>
<reference evidence="2" key="1">
    <citation type="submission" date="2014-03" db="EMBL/GenBank/DDBJ databases">
        <title>The sialotranscriptome of Amblyomma triste, Amblyomma parvum and Amblyomma cajennense ticks, uncovered by 454-based RNA-seq.</title>
        <authorList>
            <person name="Garcia G.R."/>
            <person name="Gardinassi L.G."/>
            <person name="Ribeiro J.M."/>
            <person name="Anatriello E."/>
            <person name="Ferreira B.R."/>
            <person name="Moreira H.N."/>
            <person name="Mafra C."/>
            <person name="Olegario M.M."/>
            <person name="Szabo P.J."/>
            <person name="Miranda-Santos I.K."/>
            <person name="Maruyama S.R."/>
        </authorList>
    </citation>
    <scope>NUCLEOTIDE SEQUENCE</scope>
    <source>
        <strain evidence="2">Mato Grasso do Sul</strain>
        <tissue evidence="2">Salivary glands</tissue>
    </source>
</reference>
<accession>A0A023G6A0</accession>
<feature type="non-terminal residue" evidence="2">
    <location>
        <position position="1"/>
    </location>
</feature>
<sequence>APPEKAVPAVCDVAPPGTPGTPIILPPAGPLGTAPAPIRPPGREDMAEKSPPCAPDKPPGISPSSYDMLDRPSPYTSGMPPPTTPLAGALGVPPERKLLPGVCDVVGAVPPDLSGKTPGTLLGLRFCDVVVPPLPGGTATPCV</sequence>
<organism evidence="2">
    <name type="scientific">Amblyomma triste</name>
    <name type="common">Neotropical tick</name>
    <dbReference type="NCBI Taxonomy" id="251400"/>
    <lineage>
        <taxon>Eukaryota</taxon>
        <taxon>Metazoa</taxon>
        <taxon>Ecdysozoa</taxon>
        <taxon>Arthropoda</taxon>
        <taxon>Chelicerata</taxon>
        <taxon>Arachnida</taxon>
        <taxon>Acari</taxon>
        <taxon>Parasitiformes</taxon>
        <taxon>Ixodida</taxon>
        <taxon>Ixodoidea</taxon>
        <taxon>Ixodidae</taxon>
        <taxon>Amblyomminae</taxon>
        <taxon>Amblyomma</taxon>
    </lineage>
</organism>
<name>A0A023G6A0_AMBTT</name>
<dbReference type="AlphaFoldDB" id="A0A023G6A0"/>
<proteinExistence type="evidence at transcript level"/>